<dbReference type="OrthoDB" id="7357196at2759"/>
<evidence type="ECO:0008006" key="3">
    <source>
        <dbReference type="Google" id="ProtNLM"/>
    </source>
</evidence>
<dbReference type="Gene3D" id="3.10.100.10">
    <property type="entry name" value="Mannose-Binding Protein A, subunit A"/>
    <property type="match status" value="1"/>
</dbReference>
<sequence length="201" mass="21954">MKDLMKYVMISTVISCMMMNTVAMTTNNRVLLGSVLVASALAASNYGDYIFSPLELATLTTVVLVLNFPRKESSESCTAPGYTADTVLGCYRLYFNEPKSNTDARQQCANDGGRLLLLNSEAEYDRVKSLIDENSLSGVWLQGLKSSTSSPWLADNGDPLPYLGPNYIDYPPPPTLGFFQNSRGETGGEEITSPAPFFCEI</sequence>
<dbReference type="CDD" id="cd00037">
    <property type="entry name" value="CLECT"/>
    <property type="match status" value="1"/>
</dbReference>
<name>A0A8W8I4Z9_MAGGI</name>
<accession>A0A8W8I4Z9</accession>
<dbReference type="SUPFAM" id="SSF56436">
    <property type="entry name" value="C-type lectin-like"/>
    <property type="match status" value="1"/>
</dbReference>
<protein>
    <recommendedName>
        <fullName evidence="3">C-type lectin domain-containing protein</fullName>
    </recommendedName>
</protein>
<keyword evidence="2" id="KW-1185">Reference proteome</keyword>
<dbReference type="InterPro" id="IPR016186">
    <property type="entry name" value="C-type_lectin-like/link_sf"/>
</dbReference>
<organism evidence="1 2">
    <name type="scientific">Magallana gigas</name>
    <name type="common">Pacific oyster</name>
    <name type="synonym">Crassostrea gigas</name>
    <dbReference type="NCBI Taxonomy" id="29159"/>
    <lineage>
        <taxon>Eukaryota</taxon>
        <taxon>Metazoa</taxon>
        <taxon>Spiralia</taxon>
        <taxon>Lophotrochozoa</taxon>
        <taxon>Mollusca</taxon>
        <taxon>Bivalvia</taxon>
        <taxon>Autobranchia</taxon>
        <taxon>Pteriomorphia</taxon>
        <taxon>Ostreida</taxon>
        <taxon>Ostreoidea</taxon>
        <taxon>Ostreidae</taxon>
        <taxon>Magallana</taxon>
    </lineage>
</organism>
<dbReference type="InterPro" id="IPR016187">
    <property type="entry name" value="CTDL_fold"/>
</dbReference>
<evidence type="ECO:0000313" key="1">
    <source>
        <dbReference type="EnsemblMetazoa" id="G12601.1:cds"/>
    </source>
</evidence>
<dbReference type="Proteomes" id="UP000005408">
    <property type="component" value="Unassembled WGS sequence"/>
</dbReference>
<proteinExistence type="predicted"/>
<reference evidence="1" key="1">
    <citation type="submission" date="2022-08" db="UniProtKB">
        <authorList>
            <consortium name="EnsemblMetazoa"/>
        </authorList>
    </citation>
    <scope>IDENTIFICATION</scope>
    <source>
        <strain evidence="1">05x7-T-G4-1.051#20</strain>
    </source>
</reference>
<dbReference type="EnsemblMetazoa" id="G12601.1">
    <property type="protein sequence ID" value="G12601.1:cds"/>
    <property type="gene ID" value="G12601"/>
</dbReference>
<dbReference type="AlphaFoldDB" id="A0A8W8I4Z9"/>
<evidence type="ECO:0000313" key="2">
    <source>
        <dbReference type="Proteomes" id="UP000005408"/>
    </source>
</evidence>